<reference evidence="1" key="1">
    <citation type="submission" date="2014-09" db="EMBL/GenBank/DDBJ databases">
        <authorList>
            <person name="Magalhaes I.L.F."/>
            <person name="Oliveira U."/>
            <person name="Santos F.R."/>
            <person name="Vidigal T.H.D.A."/>
            <person name="Brescovit A.D."/>
            <person name="Santos A.J."/>
        </authorList>
    </citation>
    <scope>NUCLEOTIDE SEQUENCE</scope>
    <source>
        <tissue evidence="1">Shoot tissue taken approximately 20 cm above the soil surface</tissue>
    </source>
</reference>
<name>A0A0A9AWE8_ARUDO</name>
<protein>
    <submittedName>
        <fullName evidence="1">Uncharacterized protein</fullName>
    </submittedName>
</protein>
<evidence type="ECO:0000313" key="1">
    <source>
        <dbReference type="EMBL" id="JAD54178.1"/>
    </source>
</evidence>
<sequence length="15" mass="1935">MKQRLELRCATFFYE</sequence>
<organism evidence="1">
    <name type="scientific">Arundo donax</name>
    <name type="common">Giant reed</name>
    <name type="synonym">Donax arundinaceus</name>
    <dbReference type="NCBI Taxonomy" id="35708"/>
    <lineage>
        <taxon>Eukaryota</taxon>
        <taxon>Viridiplantae</taxon>
        <taxon>Streptophyta</taxon>
        <taxon>Embryophyta</taxon>
        <taxon>Tracheophyta</taxon>
        <taxon>Spermatophyta</taxon>
        <taxon>Magnoliopsida</taxon>
        <taxon>Liliopsida</taxon>
        <taxon>Poales</taxon>
        <taxon>Poaceae</taxon>
        <taxon>PACMAD clade</taxon>
        <taxon>Arundinoideae</taxon>
        <taxon>Arundineae</taxon>
        <taxon>Arundo</taxon>
    </lineage>
</organism>
<dbReference type="EMBL" id="GBRH01243717">
    <property type="protein sequence ID" value="JAD54178.1"/>
    <property type="molecule type" value="Transcribed_RNA"/>
</dbReference>
<reference evidence="1" key="2">
    <citation type="journal article" date="2015" name="Data Brief">
        <title>Shoot transcriptome of the giant reed, Arundo donax.</title>
        <authorList>
            <person name="Barrero R.A."/>
            <person name="Guerrero F.D."/>
            <person name="Moolhuijzen P."/>
            <person name="Goolsby J.A."/>
            <person name="Tidwell J."/>
            <person name="Bellgard S.E."/>
            <person name="Bellgard M.I."/>
        </authorList>
    </citation>
    <scope>NUCLEOTIDE SEQUENCE</scope>
    <source>
        <tissue evidence="1">Shoot tissue taken approximately 20 cm above the soil surface</tissue>
    </source>
</reference>
<accession>A0A0A9AWE8</accession>
<proteinExistence type="predicted"/>